<keyword evidence="3" id="KW-1185">Reference proteome</keyword>
<dbReference type="AlphaFoldDB" id="A0A5B7H4R8"/>
<feature type="region of interest" description="Disordered" evidence="1">
    <location>
        <begin position="156"/>
        <end position="191"/>
    </location>
</feature>
<accession>A0A5B7H4R8</accession>
<name>A0A5B7H4R8_PORTR</name>
<protein>
    <submittedName>
        <fullName evidence="2">Uncharacterized protein</fullName>
    </submittedName>
</protein>
<sequence>MHETTFVTPAATPNTASRQTTQLPEHHSWAPRTPHRCGARPSRPAPRGYLGATHGPPRNPGKPLVRTSFLKQNTTNGTCGRPTPAAATCPAPVLRVPLLAGAAASTRRGAGPARPCCFDEISSNIEWHGSSGGQHHHNYHLHSHTLLQHGVAGHRHGFATRPHTENNNHNTQRQKTDRITGPPKDRLMARR</sequence>
<feature type="region of interest" description="Disordered" evidence="1">
    <location>
        <begin position="1"/>
        <end position="65"/>
    </location>
</feature>
<evidence type="ECO:0000313" key="2">
    <source>
        <dbReference type="EMBL" id="MPC64916.1"/>
    </source>
</evidence>
<proteinExistence type="predicted"/>
<gene>
    <name evidence="2" type="ORF">E2C01_059038</name>
</gene>
<evidence type="ECO:0000313" key="3">
    <source>
        <dbReference type="Proteomes" id="UP000324222"/>
    </source>
</evidence>
<feature type="compositionally biased region" description="Basic and acidic residues" evidence="1">
    <location>
        <begin position="174"/>
        <end position="191"/>
    </location>
</feature>
<organism evidence="2 3">
    <name type="scientific">Portunus trituberculatus</name>
    <name type="common">Swimming crab</name>
    <name type="synonym">Neptunus trituberculatus</name>
    <dbReference type="NCBI Taxonomy" id="210409"/>
    <lineage>
        <taxon>Eukaryota</taxon>
        <taxon>Metazoa</taxon>
        <taxon>Ecdysozoa</taxon>
        <taxon>Arthropoda</taxon>
        <taxon>Crustacea</taxon>
        <taxon>Multicrustacea</taxon>
        <taxon>Malacostraca</taxon>
        <taxon>Eumalacostraca</taxon>
        <taxon>Eucarida</taxon>
        <taxon>Decapoda</taxon>
        <taxon>Pleocyemata</taxon>
        <taxon>Brachyura</taxon>
        <taxon>Eubrachyura</taxon>
        <taxon>Portunoidea</taxon>
        <taxon>Portunidae</taxon>
        <taxon>Portuninae</taxon>
        <taxon>Portunus</taxon>
    </lineage>
</organism>
<dbReference type="Proteomes" id="UP000324222">
    <property type="component" value="Unassembled WGS sequence"/>
</dbReference>
<evidence type="ECO:0000256" key="1">
    <source>
        <dbReference type="SAM" id="MobiDB-lite"/>
    </source>
</evidence>
<dbReference type="EMBL" id="VSRR010022710">
    <property type="protein sequence ID" value="MPC64916.1"/>
    <property type="molecule type" value="Genomic_DNA"/>
</dbReference>
<comment type="caution">
    <text evidence="2">The sequence shown here is derived from an EMBL/GenBank/DDBJ whole genome shotgun (WGS) entry which is preliminary data.</text>
</comment>
<reference evidence="2 3" key="1">
    <citation type="submission" date="2019-05" db="EMBL/GenBank/DDBJ databases">
        <title>Another draft genome of Portunus trituberculatus and its Hox gene families provides insights of decapod evolution.</title>
        <authorList>
            <person name="Jeong J.-H."/>
            <person name="Song I."/>
            <person name="Kim S."/>
            <person name="Choi T."/>
            <person name="Kim D."/>
            <person name="Ryu S."/>
            <person name="Kim W."/>
        </authorList>
    </citation>
    <scope>NUCLEOTIDE SEQUENCE [LARGE SCALE GENOMIC DNA]</scope>
    <source>
        <tissue evidence="2">Muscle</tissue>
    </source>
</reference>
<feature type="compositionally biased region" description="Polar residues" evidence="1">
    <location>
        <begin position="1"/>
        <end position="23"/>
    </location>
</feature>